<dbReference type="EC" id="2.7.13.3" evidence="2"/>
<dbReference type="InterPro" id="IPR036890">
    <property type="entry name" value="HATPase_C_sf"/>
</dbReference>
<evidence type="ECO:0000256" key="2">
    <source>
        <dbReference type="ARBA" id="ARBA00012438"/>
    </source>
</evidence>
<organism evidence="7 8">
    <name type="scientific">Dyadobacter fermentans</name>
    <dbReference type="NCBI Taxonomy" id="94254"/>
    <lineage>
        <taxon>Bacteria</taxon>
        <taxon>Pseudomonadati</taxon>
        <taxon>Bacteroidota</taxon>
        <taxon>Cytophagia</taxon>
        <taxon>Cytophagales</taxon>
        <taxon>Spirosomataceae</taxon>
        <taxon>Dyadobacter</taxon>
    </lineage>
</organism>
<dbReference type="InterPro" id="IPR004358">
    <property type="entry name" value="Sig_transdc_His_kin-like_C"/>
</dbReference>
<keyword evidence="5" id="KW-0472">Membrane</keyword>
<evidence type="ECO:0000256" key="3">
    <source>
        <dbReference type="ARBA" id="ARBA00022553"/>
    </source>
</evidence>
<dbReference type="CDD" id="cd00075">
    <property type="entry name" value="HATPase"/>
    <property type="match status" value="1"/>
</dbReference>
<dbReference type="EMBL" id="JAVDTI010000002">
    <property type="protein sequence ID" value="MDR6804665.1"/>
    <property type="molecule type" value="Genomic_DNA"/>
</dbReference>
<keyword evidence="7" id="KW-0418">Kinase</keyword>
<dbReference type="PRINTS" id="PR00344">
    <property type="entry name" value="BCTRLSENSOR"/>
</dbReference>
<dbReference type="InterPro" id="IPR005467">
    <property type="entry name" value="His_kinase_dom"/>
</dbReference>
<dbReference type="Gene3D" id="3.30.565.10">
    <property type="entry name" value="Histidine kinase-like ATPase, C-terminal domain"/>
    <property type="match status" value="1"/>
</dbReference>
<comment type="caution">
    <text evidence="7">The sequence shown here is derived from an EMBL/GenBank/DDBJ whole genome shotgun (WGS) entry which is preliminary data.</text>
</comment>
<keyword evidence="3" id="KW-0597">Phosphoprotein</keyword>
<reference evidence="7 8" key="1">
    <citation type="submission" date="2023-07" db="EMBL/GenBank/DDBJ databases">
        <title>Sorghum-associated microbial communities from plants grown in Nebraska, USA.</title>
        <authorList>
            <person name="Schachtman D."/>
        </authorList>
    </citation>
    <scope>NUCLEOTIDE SEQUENCE [LARGE SCALE GENOMIC DNA]</scope>
    <source>
        <strain evidence="7 8">BE57</strain>
    </source>
</reference>
<name>A0ABU1QV83_9BACT</name>
<dbReference type="Proteomes" id="UP001264980">
    <property type="component" value="Unassembled WGS sequence"/>
</dbReference>
<evidence type="ECO:0000313" key="8">
    <source>
        <dbReference type="Proteomes" id="UP001264980"/>
    </source>
</evidence>
<dbReference type="Gene3D" id="2.60.40.10">
    <property type="entry name" value="Immunoglobulins"/>
    <property type="match status" value="1"/>
</dbReference>
<comment type="catalytic activity">
    <reaction evidence="1">
        <text>ATP + protein L-histidine = ADP + protein N-phospho-L-histidine.</text>
        <dbReference type="EC" id="2.7.13.3"/>
    </reaction>
</comment>
<feature type="coiled-coil region" evidence="4">
    <location>
        <begin position="767"/>
        <end position="794"/>
    </location>
</feature>
<sequence length="1039" mass="116945">MTKKVLALFLPGTSGKIRHIVKLHKMKVLHLVLITCYTHPCLSQKNKLIISQYTTDHGLPQNSVKFIAFDKWGFCWLSTEMGLVRYDGRSFTTFGKSEIKGLRSARMRILNRDQNGALYVRGEYDKVVQVKPAMSLAIPSPQLMMENSVFVPRQGLAITNQPRLNALKQFYLSNPEAKNLFTAALSDGTMYFFSSETVLYWGNDGMAPRPLQTHSAAERNEHMLLDDNVFVSVKAGNIVEAWDHGQLIEGVKAIKGPLALESAFLQGNFITFANESGAFVYVDNNLYQLTFRNGEIASKKVLEGIAIPALSSVFYEKSQNKYYMGSSIQGLFIVEKASFKHPEVSSPASGKSFYAQAKINDTTVICNDLVLSPGNKTTSANLHQDPFSAVDVSTAGQMLFQRTKNRRLIRYDLGSRKLTDLRSTSDLMVFVKADNPSARSYTFFTEQGYGKVHNDSLIKSQAFPGSAKIMAVTPLSGNLYLVGTEDGMKWYDAEKNTVYKSVLDSVQVRAIFLDNAERIWIGTYGNGFYLLIKNRLYKMPYGSQKALSTVHSFIDDGQGFFWIPTNNGLFKVRKDDLVQYALAKQKDVPFFRFDRGNGLATNEFNGACRPTHVWLKDSLLSISSLEGIEWFYPNKLHPNYPNRPIFVDSLKVNNIPAEFRNNRIRLGPDFTSVALTASSPYFGHAANLNLEYMLQGFDSHWHSLGENGTLTINGLPAGDYNLVLRRASYTPGNPHFQLSVPLSVDPWFYNTWWFRTVTGLGLFFLSYLLVKRRLNLLRKKSEELENTVENRTIELHRAIEDLARSEHALTQSNRFKDQVLTMILHDLRSPIKFISVLSGKIYENHDNFSRDELHVLLSDLLTGTQTLLGFSEDFFLWIASQQEGFKVNKGWFSLQSLFDEIAALYDKIVEVNKNELVIQPTHLDCYTDYQILSIIIRNLIDNANKHTTSGTIAVAARYQNENLSITVKDSGRGLDSRQITAFLSREKSFRNNGTGSILILTMLDRIGGTITINSQIDKGSAFTIHFPAPPKSGIAAQDG</sequence>
<dbReference type="PANTHER" id="PTHR43547">
    <property type="entry name" value="TWO-COMPONENT HISTIDINE KINASE"/>
    <property type="match status" value="1"/>
</dbReference>
<keyword evidence="8" id="KW-1185">Reference proteome</keyword>
<dbReference type="GO" id="GO:0016301">
    <property type="term" value="F:kinase activity"/>
    <property type="evidence" value="ECO:0007669"/>
    <property type="project" value="UniProtKB-KW"/>
</dbReference>
<keyword evidence="5" id="KW-0812">Transmembrane</keyword>
<dbReference type="SMART" id="SM00387">
    <property type="entry name" value="HATPase_c"/>
    <property type="match status" value="1"/>
</dbReference>
<evidence type="ECO:0000256" key="1">
    <source>
        <dbReference type="ARBA" id="ARBA00000085"/>
    </source>
</evidence>
<dbReference type="InterPro" id="IPR015943">
    <property type="entry name" value="WD40/YVTN_repeat-like_dom_sf"/>
</dbReference>
<keyword evidence="4" id="KW-0175">Coiled coil</keyword>
<dbReference type="Pfam" id="PF02518">
    <property type="entry name" value="HATPase_c"/>
    <property type="match status" value="1"/>
</dbReference>
<proteinExistence type="predicted"/>
<dbReference type="RefSeq" id="WP_309981941.1">
    <property type="nucleotide sequence ID" value="NZ_JAVDTI010000002.1"/>
</dbReference>
<gene>
    <name evidence="7" type="ORF">J2W84_001711</name>
</gene>
<evidence type="ECO:0000256" key="4">
    <source>
        <dbReference type="SAM" id="Coils"/>
    </source>
</evidence>
<dbReference type="SUPFAM" id="SSF50998">
    <property type="entry name" value="Quinoprotein alcohol dehydrogenase-like"/>
    <property type="match status" value="1"/>
</dbReference>
<dbReference type="InterPro" id="IPR013783">
    <property type="entry name" value="Ig-like_fold"/>
</dbReference>
<dbReference type="SUPFAM" id="SSF101898">
    <property type="entry name" value="NHL repeat"/>
    <property type="match status" value="1"/>
</dbReference>
<evidence type="ECO:0000313" key="7">
    <source>
        <dbReference type="EMBL" id="MDR6804665.1"/>
    </source>
</evidence>
<feature type="domain" description="Histidine kinase" evidence="6">
    <location>
        <begin position="822"/>
        <end position="1030"/>
    </location>
</feature>
<dbReference type="InterPro" id="IPR011047">
    <property type="entry name" value="Quinoprotein_ADH-like_sf"/>
</dbReference>
<dbReference type="Gene3D" id="1.10.287.130">
    <property type="match status" value="1"/>
</dbReference>
<keyword evidence="7" id="KW-0808">Transferase</keyword>
<protein>
    <recommendedName>
        <fullName evidence="2">histidine kinase</fullName>
        <ecNumber evidence="2">2.7.13.3</ecNumber>
    </recommendedName>
</protein>
<feature type="transmembrane region" description="Helical" evidence="5">
    <location>
        <begin position="752"/>
        <end position="770"/>
    </location>
</feature>
<keyword evidence="5" id="KW-1133">Transmembrane helix</keyword>
<dbReference type="SUPFAM" id="SSF47384">
    <property type="entry name" value="Homodimeric domain of signal transducing histidine kinase"/>
    <property type="match status" value="1"/>
</dbReference>
<dbReference type="SUPFAM" id="SSF55874">
    <property type="entry name" value="ATPase domain of HSP90 chaperone/DNA topoisomerase II/histidine kinase"/>
    <property type="match status" value="1"/>
</dbReference>
<dbReference type="PROSITE" id="PS50109">
    <property type="entry name" value="HIS_KIN"/>
    <property type="match status" value="1"/>
</dbReference>
<dbReference type="InterPro" id="IPR003594">
    <property type="entry name" value="HATPase_dom"/>
</dbReference>
<evidence type="ECO:0000259" key="6">
    <source>
        <dbReference type="PROSITE" id="PS50109"/>
    </source>
</evidence>
<dbReference type="InterPro" id="IPR036097">
    <property type="entry name" value="HisK_dim/P_sf"/>
</dbReference>
<evidence type="ECO:0000256" key="5">
    <source>
        <dbReference type="SAM" id="Phobius"/>
    </source>
</evidence>
<dbReference type="Gene3D" id="2.130.10.10">
    <property type="entry name" value="YVTN repeat-like/Quinoprotein amine dehydrogenase"/>
    <property type="match status" value="2"/>
</dbReference>
<accession>A0ABU1QV83</accession>
<dbReference type="PANTHER" id="PTHR43547:SF2">
    <property type="entry name" value="HYBRID SIGNAL TRANSDUCTION HISTIDINE KINASE C"/>
    <property type="match status" value="1"/>
</dbReference>